<dbReference type="InterPro" id="IPR050316">
    <property type="entry name" value="Tyrosinase/Hemocyanin"/>
</dbReference>
<dbReference type="SUPFAM" id="SSF48056">
    <property type="entry name" value="Di-copper centre-containing domain"/>
    <property type="match status" value="1"/>
</dbReference>
<feature type="signal peptide" evidence="6">
    <location>
        <begin position="1"/>
        <end position="17"/>
    </location>
</feature>
<feature type="chain" id="PRO_5019052668" description="Tyrosinase copper-binding domain-containing protein" evidence="6">
    <location>
        <begin position="18"/>
        <end position="258"/>
    </location>
</feature>
<feature type="non-terminal residue" evidence="8">
    <location>
        <position position="258"/>
    </location>
</feature>
<keyword evidence="6" id="KW-0732">Signal</keyword>
<evidence type="ECO:0000313" key="8">
    <source>
        <dbReference type="EMBL" id="GCC17974.1"/>
    </source>
</evidence>
<keyword evidence="4" id="KW-0186">Copper</keyword>
<dbReference type="Proteomes" id="UP000287033">
    <property type="component" value="Unassembled WGS sequence"/>
</dbReference>
<keyword evidence="3" id="KW-0479">Metal-binding</keyword>
<gene>
    <name evidence="8" type="ORF">chiPu_0022508</name>
</gene>
<dbReference type="EMBL" id="BEZZ01008427">
    <property type="protein sequence ID" value="GCC17974.1"/>
    <property type="molecule type" value="Genomic_DNA"/>
</dbReference>
<reference evidence="8 9" key="1">
    <citation type="journal article" date="2018" name="Nat. Ecol. Evol.">
        <title>Shark genomes provide insights into elasmobranch evolution and the origin of vertebrates.</title>
        <authorList>
            <person name="Hara Y"/>
            <person name="Yamaguchi K"/>
            <person name="Onimaru K"/>
            <person name="Kadota M"/>
            <person name="Koyanagi M"/>
            <person name="Keeley SD"/>
            <person name="Tatsumi K"/>
            <person name="Tanaka K"/>
            <person name="Motone F"/>
            <person name="Kageyama Y"/>
            <person name="Nozu R"/>
            <person name="Adachi N"/>
            <person name="Nishimura O"/>
            <person name="Nakagawa R"/>
            <person name="Tanegashima C"/>
            <person name="Kiyatake I"/>
            <person name="Matsumoto R"/>
            <person name="Murakumo K"/>
            <person name="Nishida K"/>
            <person name="Terakita A"/>
            <person name="Kuratani S"/>
            <person name="Sato K"/>
            <person name="Hyodo S Kuraku.S."/>
        </authorList>
    </citation>
    <scope>NUCLEOTIDE SEQUENCE [LARGE SCALE GENOMIC DNA]</scope>
</reference>
<sequence length="258" mass="29095">MAVRLLLASVLVGSVSAQFPRACTHAGALKSQTCCPVWEQDGSVCGERSGRGSCQSVVGPQTPGYSGRDFRMAWPSSFYRRLCVCNGPFSGFDCSECKEGYRGPRCQWRRLTVRRALHEMGWAERRRFVNRLVLAKTTISQRYVILVSRNTSEAGSPTFRNASVYDVCTWVHYVAAKPIKTKDDPNFAHMGPAFAVWHRRYLLFFEKEMRHLTGDEGFFLPYWNWTLSPTCDICTDGLMGRNGPSGTLLPPSPFANWE</sequence>
<dbReference type="GO" id="GO:0042438">
    <property type="term" value="P:melanin biosynthetic process"/>
    <property type="evidence" value="ECO:0007669"/>
    <property type="project" value="UniProtKB-KW"/>
</dbReference>
<dbReference type="PANTHER" id="PTHR11474:SF126">
    <property type="entry name" value="TYROSINASE-LIKE PROTEIN TYR-1-RELATED"/>
    <property type="match status" value="1"/>
</dbReference>
<keyword evidence="9" id="KW-1185">Reference proteome</keyword>
<dbReference type="OrthoDB" id="6132182at2759"/>
<keyword evidence="5" id="KW-0470">Melanin biosynthesis</keyword>
<evidence type="ECO:0000256" key="2">
    <source>
        <dbReference type="ARBA" id="ARBA00009928"/>
    </source>
</evidence>
<comment type="caution">
    <text evidence="8">The sequence shown here is derived from an EMBL/GenBank/DDBJ whole genome shotgun (WGS) entry which is preliminary data.</text>
</comment>
<protein>
    <recommendedName>
        <fullName evidence="7">Tyrosinase copper-binding domain-containing protein</fullName>
    </recommendedName>
</protein>
<dbReference type="STRING" id="137246.A0A401RIM5"/>
<name>A0A401RIM5_CHIPU</name>
<dbReference type="InterPro" id="IPR008922">
    <property type="entry name" value="Di-copper_centre_dom_sf"/>
</dbReference>
<dbReference type="GO" id="GO:0033162">
    <property type="term" value="C:melanosome membrane"/>
    <property type="evidence" value="ECO:0007669"/>
    <property type="project" value="UniProtKB-SubCell"/>
</dbReference>
<dbReference type="InterPro" id="IPR002227">
    <property type="entry name" value="Tyrosinase_Cu-bd"/>
</dbReference>
<evidence type="ECO:0000313" key="9">
    <source>
        <dbReference type="Proteomes" id="UP000287033"/>
    </source>
</evidence>
<evidence type="ECO:0000256" key="3">
    <source>
        <dbReference type="ARBA" id="ARBA00022723"/>
    </source>
</evidence>
<dbReference type="GO" id="GO:0016491">
    <property type="term" value="F:oxidoreductase activity"/>
    <property type="evidence" value="ECO:0007669"/>
    <property type="project" value="InterPro"/>
</dbReference>
<dbReference type="PANTHER" id="PTHR11474">
    <property type="entry name" value="TYROSINASE FAMILY MEMBER"/>
    <property type="match status" value="1"/>
</dbReference>
<dbReference type="Gene3D" id="1.10.1280.10">
    <property type="entry name" value="Di-copper center containing domain from catechol oxidase"/>
    <property type="match status" value="1"/>
</dbReference>
<proteinExistence type="inferred from homology"/>
<evidence type="ECO:0000256" key="6">
    <source>
        <dbReference type="SAM" id="SignalP"/>
    </source>
</evidence>
<evidence type="ECO:0000256" key="5">
    <source>
        <dbReference type="ARBA" id="ARBA00023101"/>
    </source>
</evidence>
<comment type="subcellular location">
    <subcellularLocation>
        <location evidence="1">Melanosome membrane</location>
        <topology evidence="1">Single-pass type I membrane protein</topology>
    </subcellularLocation>
</comment>
<dbReference type="GO" id="GO:0046872">
    <property type="term" value="F:metal ion binding"/>
    <property type="evidence" value="ECO:0007669"/>
    <property type="project" value="UniProtKB-KW"/>
</dbReference>
<accession>A0A401RIM5</accession>
<feature type="domain" description="Tyrosinase copper-binding" evidence="7">
    <location>
        <begin position="163"/>
        <end position="245"/>
    </location>
</feature>
<evidence type="ECO:0000256" key="1">
    <source>
        <dbReference type="ARBA" id="ARBA00004573"/>
    </source>
</evidence>
<comment type="similarity">
    <text evidence="2">Belongs to the tyrosinase family.</text>
</comment>
<dbReference type="AlphaFoldDB" id="A0A401RIM5"/>
<evidence type="ECO:0000256" key="4">
    <source>
        <dbReference type="ARBA" id="ARBA00023008"/>
    </source>
</evidence>
<dbReference type="OMA" id="LFFEKEM"/>
<organism evidence="8 9">
    <name type="scientific">Chiloscyllium punctatum</name>
    <name type="common">Brownbanded bambooshark</name>
    <name type="synonym">Hemiscyllium punctatum</name>
    <dbReference type="NCBI Taxonomy" id="137246"/>
    <lineage>
        <taxon>Eukaryota</taxon>
        <taxon>Metazoa</taxon>
        <taxon>Chordata</taxon>
        <taxon>Craniata</taxon>
        <taxon>Vertebrata</taxon>
        <taxon>Chondrichthyes</taxon>
        <taxon>Elasmobranchii</taxon>
        <taxon>Galeomorphii</taxon>
        <taxon>Galeoidea</taxon>
        <taxon>Orectolobiformes</taxon>
        <taxon>Hemiscylliidae</taxon>
        <taxon>Chiloscyllium</taxon>
    </lineage>
</organism>
<evidence type="ECO:0000259" key="7">
    <source>
        <dbReference type="Pfam" id="PF00264"/>
    </source>
</evidence>
<dbReference type="Pfam" id="PF00264">
    <property type="entry name" value="Tyrosinase"/>
    <property type="match status" value="1"/>
</dbReference>